<evidence type="ECO:0000256" key="1">
    <source>
        <dbReference type="ARBA" id="ARBA00004651"/>
    </source>
</evidence>
<proteinExistence type="predicted"/>
<dbReference type="EMBL" id="CP014580">
    <property type="protein sequence ID" value="ANB77765.1"/>
    <property type="molecule type" value="Genomic_DNA"/>
</dbReference>
<evidence type="ECO:0000256" key="4">
    <source>
        <dbReference type="ARBA" id="ARBA00022989"/>
    </source>
</evidence>
<dbReference type="Proteomes" id="UP000076852">
    <property type="component" value="Plasmid pOLGA1"/>
</dbReference>
<evidence type="ECO:0000256" key="5">
    <source>
        <dbReference type="ARBA" id="ARBA00023136"/>
    </source>
</evidence>
<geneLocation type="plasmid" evidence="9">
    <name>polga1</name>
</geneLocation>
<feature type="domain" description="Cytochrome b561 bacterial/Ni-hydrogenase" evidence="7">
    <location>
        <begin position="17"/>
        <end position="178"/>
    </location>
</feature>
<accession>A0A160FWH8</accession>
<evidence type="ECO:0000256" key="2">
    <source>
        <dbReference type="ARBA" id="ARBA00022475"/>
    </source>
</evidence>
<name>A0A160FWH8_9BURK</name>
<dbReference type="AlphaFoldDB" id="A0A160FWH8"/>
<evidence type="ECO:0000313" key="9">
    <source>
        <dbReference type="Proteomes" id="UP000076852"/>
    </source>
</evidence>
<dbReference type="GO" id="GO:0022904">
    <property type="term" value="P:respiratory electron transport chain"/>
    <property type="evidence" value="ECO:0007669"/>
    <property type="project" value="InterPro"/>
</dbReference>
<comment type="subcellular location">
    <subcellularLocation>
        <location evidence="1">Cell membrane</location>
        <topology evidence="1">Multi-pass membrane protein</topology>
    </subcellularLocation>
</comment>
<keyword evidence="5 6" id="KW-0472">Membrane</keyword>
<dbReference type="Gene3D" id="1.20.950.20">
    <property type="entry name" value="Transmembrane di-heme cytochromes, Chain C"/>
    <property type="match status" value="1"/>
</dbReference>
<dbReference type="InterPro" id="IPR016174">
    <property type="entry name" value="Di-haem_cyt_TM"/>
</dbReference>
<dbReference type="InterPro" id="IPR011577">
    <property type="entry name" value="Cyt_b561_bac/Ni-Hgenase"/>
</dbReference>
<evidence type="ECO:0000256" key="3">
    <source>
        <dbReference type="ARBA" id="ARBA00022692"/>
    </source>
</evidence>
<dbReference type="OrthoDB" id="196472at2"/>
<reference evidence="8 9" key="1">
    <citation type="journal article" date="2016" name="Gene">
        <title>PacBio SMRT assembly of a complex multi-replicon genome reveals chlorocatechol degradative operon in a region of genome plasticity.</title>
        <authorList>
            <person name="Ricker N."/>
            <person name="Shen S.Y."/>
            <person name="Goordial J."/>
            <person name="Jin S."/>
            <person name="Fulthorpe R.R."/>
        </authorList>
    </citation>
    <scope>NUCLEOTIDE SEQUENCE [LARGE SCALE GENOMIC DNA]</scope>
    <source>
        <strain evidence="8 9">OLGA172</strain>
        <plasmid evidence="9">polga1</plasmid>
    </source>
</reference>
<dbReference type="PANTHER" id="PTHR30485">
    <property type="entry name" value="NI/FE-HYDROGENASE 1 B-TYPE CYTOCHROME SUBUNIT"/>
    <property type="match status" value="1"/>
</dbReference>
<evidence type="ECO:0000313" key="8">
    <source>
        <dbReference type="EMBL" id="ANB77765.1"/>
    </source>
</evidence>
<feature type="transmembrane region" description="Helical" evidence="6">
    <location>
        <begin position="140"/>
        <end position="165"/>
    </location>
</feature>
<protein>
    <submittedName>
        <fullName evidence="8">Cytochrome B</fullName>
    </submittedName>
</protein>
<keyword evidence="8" id="KW-0614">Plasmid</keyword>
<dbReference type="PANTHER" id="PTHR30485:SF2">
    <property type="entry name" value="BLL0597 PROTEIN"/>
    <property type="match status" value="1"/>
</dbReference>
<evidence type="ECO:0000259" key="7">
    <source>
        <dbReference type="Pfam" id="PF01292"/>
    </source>
</evidence>
<feature type="transmembrane region" description="Helical" evidence="6">
    <location>
        <begin position="20"/>
        <end position="39"/>
    </location>
</feature>
<feature type="transmembrane region" description="Helical" evidence="6">
    <location>
        <begin position="105"/>
        <end position="128"/>
    </location>
</feature>
<dbReference type="KEGG" id="buz:AYM40_35970"/>
<dbReference type="GO" id="GO:0005886">
    <property type="term" value="C:plasma membrane"/>
    <property type="evidence" value="ECO:0007669"/>
    <property type="project" value="UniProtKB-SubCell"/>
</dbReference>
<dbReference type="RefSeq" id="WP_063500963.1">
    <property type="nucleotide sequence ID" value="NZ_CP014580.1"/>
</dbReference>
<keyword evidence="2" id="KW-1003">Cell membrane</keyword>
<keyword evidence="9" id="KW-1185">Reference proteome</keyword>
<dbReference type="Pfam" id="PF01292">
    <property type="entry name" value="Ni_hydr_CYTB"/>
    <property type="match status" value="1"/>
</dbReference>
<keyword evidence="3 6" id="KW-0812">Transmembrane</keyword>
<dbReference type="InterPro" id="IPR051542">
    <property type="entry name" value="Hydrogenase_cytochrome"/>
</dbReference>
<dbReference type="GO" id="GO:0020037">
    <property type="term" value="F:heme binding"/>
    <property type="evidence" value="ECO:0007669"/>
    <property type="project" value="TreeGrafter"/>
</dbReference>
<dbReference type="SUPFAM" id="SSF81342">
    <property type="entry name" value="Transmembrane di-heme cytochromes"/>
    <property type="match status" value="1"/>
</dbReference>
<keyword evidence="4 6" id="KW-1133">Transmembrane helix</keyword>
<feature type="transmembrane region" description="Helical" evidence="6">
    <location>
        <begin position="45"/>
        <end position="64"/>
    </location>
</feature>
<gene>
    <name evidence="8" type="ORF">AYM40_35970</name>
</gene>
<sequence>MSSLSRGDGDASRSTLVWDLFVRVFHWGLVGAFGGAYVLSEDGGTIHHALGYAVLGLVAARILWGFAGSYHARFANFVPTPRAFAEYTRAMLAGRERRYLGHNPAGGAMIIALLMLLTATGVTGWLLTTNAFWGSEALETLHGVCANAVLVCVALHVGGVLLASWRHRENLVSAMLTGRKRND</sequence>
<evidence type="ECO:0000256" key="6">
    <source>
        <dbReference type="SAM" id="Phobius"/>
    </source>
</evidence>
<organism evidence="8 9">
    <name type="scientific">Paraburkholderia phytofirmans OLGA172</name>
    <dbReference type="NCBI Taxonomy" id="1417228"/>
    <lineage>
        <taxon>Bacteria</taxon>
        <taxon>Pseudomonadati</taxon>
        <taxon>Pseudomonadota</taxon>
        <taxon>Betaproteobacteria</taxon>
        <taxon>Burkholderiales</taxon>
        <taxon>Burkholderiaceae</taxon>
        <taxon>Paraburkholderia</taxon>
    </lineage>
</organism>
<dbReference type="GO" id="GO:0009055">
    <property type="term" value="F:electron transfer activity"/>
    <property type="evidence" value="ECO:0007669"/>
    <property type="project" value="InterPro"/>
</dbReference>